<comment type="caution">
    <text evidence="2">The sequence shown here is derived from an EMBL/GenBank/DDBJ whole genome shotgun (WGS) entry which is preliminary data.</text>
</comment>
<organism evidence="2 3">
    <name type="scientific">Natronomonas aquatica</name>
    <dbReference type="NCBI Taxonomy" id="2841590"/>
    <lineage>
        <taxon>Archaea</taxon>
        <taxon>Methanobacteriati</taxon>
        <taxon>Methanobacteriota</taxon>
        <taxon>Stenosarchaea group</taxon>
        <taxon>Halobacteria</taxon>
        <taxon>Halobacteriales</taxon>
        <taxon>Natronomonadaceae</taxon>
        <taxon>Natronomonas</taxon>
    </lineage>
</organism>
<evidence type="ECO:0000313" key="2">
    <source>
        <dbReference type="EMBL" id="MCQ4333992.1"/>
    </source>
</evidence>
<keyword evidence="1" id="KW-1133">Transmembrane helix</keyword>
<evidence type="ECO:0000256" key="1">
    <source>
        <dbReference type="SAM" id="Phobius"/>
    </source>
</evidence>
<feature type="transmembrane region" description="Helical" evidence="1">
    <location>
        <begin position="12"/>
        <end position="31"/>
    </location>
</feature>
<keyword evidence="1" id="KW-0472">Membrane</keyword>
<reference evidence="2" key="1">
    <citation type="journal article" date="2023" name="Front. Microbiol.">
        <title>Genomic-based phylogenetic and metabolic analyses of the genus Natronomonas, and description of Natronomonas aquatica sp. nov.</title>
        <authorList>
            <person name="Garcia-Roldan A."/>
            <person name="Duran-Viseras A."/>
            <person name="de la Haba R.R."/>
            <person name="Corral P."/>
            <person name="Sanchez-Porro C."/>
            <person name="Ventosa A."/>
        </authorList>
    </citation>
    <scope>NUCLEOTIDE SEQUENCE</scope>
    <source>
        <strain evidence="2">F2-12</strain>
    </source>
</reference>
<gene>
    <name evidence="2" type="ORF">KM295_10950</name>
</gene>
<dbReference type="Proteomes" id="UP001139494">
    <property type="component" value="Unassembled WGS sequence"/>
</dbReference>
<proteinExistence type="predicted"/>
<evidence type="ECO:0000313" key="3">
    <source>
        <dbReference type="Proteomes" id="UP001139494"/>
    </source>
</evidence>
<keyword evidence="1" id="KW-0812">Transmembrane</keyword>
<keyword evidence="3" id="KW-1185">Reference proteome</keyword>
<sequence length="62" mass="6922">MAIDRASLREHWPFVVGAAIIVVGNVAYVLGDDWRLGGPPLFFAVVVVLLLEVGRTLYRRQE</sequence>
<dbReference type="RefSeq" id="WP_256030019.1">
    <property type="nucleotide sequence ID" value="NZ_JAHLKM010000015.1"/>
</dbReference>
<feature type="transmembrane region" description="Helical" evidence="1">
    <location>
        <begin position="37"/>
        <end position="58"/>
    </location>
</feature>
<name>A0A9R1CU32_9EURY</name>
<dbReference type="AlphaFoldDB" id="A0A9R1CU32"/>
<dbReference type="EMBL" id="JAHLKM010000015">
    <property type="protein sequence ID" value="MCQ4333992.1"/>
    <property type="molecule type" value="Genomic_DNA"/>
</dbReference>
<protein>
    <submittedName>
        <fullName evidence="2">Uncharacterized protein</fullName>
    </submittedName>
</protein>
<accession>A0A9R1CU32</accession>